<proteinExistence type="predicted"/>
<reference evidence="1 2" key="1">
    <citation type="submission" date="2024-04" db="EMBL/GenBank/DDBJ databases">
        <title>genome sequences of Mucor flavus KT1a and Helicostylum pulchrum KT1b strains isolation_sourced from the surface of a dry-aged beef.</title>
        <authorList>
            <person name="Toyotome T."/>
            <person name="Hosono M."/>
            <person name="Torimaru M."/>
            <person name="Fukuda K."/>
            <person name="Mikami N."/>
        </authorList>
    </citation>
    <scope>NUCLEOTIDE SEQUENCE [LARGE SCALE GENOMIC DNA]</scope>
    <source>
        <strain evidence="1 2">KT1b</strain>
    </source>
</reference>
<keyword evidence="2" id="KW-1185">Reference proteome</keyword>
<sequence>MDYLRSIWTDIPNAIPSAHPYSYYGERQETTGVGNAVNFYDNNNASADLIQLLSSLSLYTQDEERTLLAQTVQAAAVDEQPLLDIDTGEQVNNQVSSNPWSQVPNIVNQEKNASAGSYISWSQVPNIVNQGQNDIFGAGANHTWSQVVSGDAEEVLDSSGTLSAGEGTTVDKASNHARGVRYISESYFTTSLNGSPAFAAVPLPKPYMVLKIQNASIFLLLSKKKK</sequence>
<dbReference type="EMBL" id="BAABUJ010000014">
    <property type="protein sequence ID" value="GAA5800080.1"/>
    <property type="molecule type" value="Genomic_DNA"/>
</dbReference>
<dbReference type="Proteomes" id="UP001476247">
    <property type="component" value="Unassembled WGS sequence"/>
</dbReference>
<comment type="caution">
    <text evidence="1">The sequence shown here is derived from an EMBL/GenBank/DDBJ whole genome shotgun (WGS) entry which is preliminary data.</text>
</comment>
<evidence type="ECO:0000313" key="1">
    <source>
        <dbReference type="EMBL" id="GAA5800080.1"/>
    </source>
</evidence>
<organism evidence="1 2">
    <name type="scientific">Helicostylum pulchrum</name>
    <dbReference type="NCBI Taxonomy" id="562976"/>
    <lineage>
        <taxon>Eukaryota</taxon>
        <taxon>Fungi</taxon>
        <taxon>Fungi incertae sedis</taxon>
        <taxon>Mucoromycota</taxon>
        <taxon>Mucoromycotina</taxon>
        <taxon>Mucoromycetes</taxon>
        <taxon>Mucorales</taxon>
        <taxon>Mucorineae</taxon>
        <taxon>Mucoraceae</taxon>
        <taxon>Helicostylum</taxon>
    </lineage>
</organism>
<protein>
    <submittedName>
        <fullName evidence="1">Uncharacterized protein</fullName>
    </submittedName>
</protein>
<gene>
    <name evidence="1" type="ORF">HPULCUR_005502</name>
</gene>
<accession>A0ABP9Y061</accession>
<name>A0ABP9Y061_9FUNG</name>
<evidence type="ECO:0000313" key="2">
    <source>
        <dbReference type="Proteomes" id="UP001476247"/>
    </source>
</evidence>